<evidence type="ECO:0000313" key="2">
    <source>
        <dbReference type="Proteomes" id="UP000189733"/>
    </source>
</evidence>
<sequence>MEIHSTSSSTPLPTDRVYVMRTVIKSFKGRRDVMVHLFRSNVPDEEMKEYPWMQILGEPLDNTHVDPVGSRKVLLEAFTAEERDQIIEYLKTRYKDRLKSIECHPMDFPIPIGLSPLSGFPEGRTIGFVRFDHVPNYKLPFAFEGLYDLSQHEPIEEDVE</sequence>
<protein>
    <submittedName>
        <fullName evidence="1">Uncharacterized protein</fullName>
    </submittedName>
</protein>
<accession>A0A1T4WW13</accession>
<dbReference type="STRING" id="1121442.SAMN02745702_02720"/>
<name>A0A1T4WW13_9BACT</name>
<keyword evidence="2" id="KW-1185">Reference proteome</keyword>
<organism evidence="1 2">
    <name type="scientific">Desulfobaculum bizertense DSM 18034</name>
    <dbReference type="NCBI Taxonomy" id="1121442"/>
    <lineage>
        <taxon>Bacteria</taxon>
        <taxon>Pseudomonadati</taxon>
        <taxon>Thermodesulfobacteriota</taxon>
        <taxon>Desulfovibrionia</taxon>
        <taxon>Desulfovibrionales</taxon>
        <taxon>Desulfovibrionaceae</taxon>
        <taxon>Desulfobaculum</taxon>
    </lineage>
</organism>
<dbReference type="Proteomes" id="UP000189733">
    <property type="component" value="Unassembled WGS sequence"/>
</dbReference>
<reference evidence="1 2" key="1">
    <citation type="submission" date="2017-02" db="EMBL/GenBank/DDBJ databases">
        <authorList>
            <person name="Peterson S.W."/>
        </authorList>
    </citation>
    <scope>NUCLEOTIDE SEQUENCE [LARGE SCALE GENOMIC DNA]</scope>
    <source>
        <strain evidence="1 2">DSM 18034</strain>
    </source>
</reference>
<evidence type="ECO:0000313" key="1">
    <source>
        <dbReference type="EMBL" id="SKA81494.1"/>
    </source>
</evidence>
<dbReference type="EMBL" id="FUYA01000011">
    <property type="protein sequence ID" value="SKA81494.1"/>
    <property type="molecule type" value="Genomic_DNA"/>
</dbReference>
<proteinExistence type="predicted"/>
<dbReference type="AlphaFoldDB" id="A0A1T4WW13"/>
<dbReference type="RefSeq" id="WP_078685984.1">
    <property type="nucleotide sequence ID" value="NZ_FUYA01000011.1"/>
</dbReference>
<gene>
    <name evidence="1" type="ORF">SAMN02745702_02720</name>
</gene>
<dbReference type="OrthoDB" id="5470971at2"/>